<dbReference type="EMBL" id="JAGTTN010000003">
    <property type="protein sequence ID" value="MCC2032959.1"/>
    <property type="molecule type" value="Genomic_DNA"/>
</dbReference>
<dbReference type="GO" id="GO:0008233">
    <property type="term" value="F:peptidase activity"/>
    <property type="evidence" value="ECO:0007669"/>
    <property type="project" value="InterPro"/>
</dbReference>
<evidence type="ECO:0000259" key="2">
    <source>
        <dbReference type="Pfam" id="PF02557"/>
    </source>
</evidence>
<evidence type="ECO:0000313" key="4">
    <source>
        <dbReference type="Proteomes" id="UP001139354"/>
    </source>
</evidence>
<organism evidence="3 4">
    <name type="scientific">Microbacterium allomyrinae</name>
    <dbReference type="NCBI Taxonomy" id="2830666"/>
    <lineage>
        <taxon>Bacteria</taxon>
        <taxon>Bacillati</taxon>
        <taxon>Actinomycetota</taxon>
        <taxon>Actinomycetes</taxon>
        <taxon>Micrococcales</taxon>
        <taxon>Microbacteriaceae</taxon>
        <taxon>Microbacterium</taxon>
    </lineage>
</organism>
<dbReference type="Gene3D" id="3.30.1380.10">
    <property type="match status" value="1"/>
</dbReference>
<accession>A0A9X1LVQ1</accession>
<name>A0A9X1LVQ1_9MICO</name>
<reference evidence="3" key="1">
    <citation type="submission" date="2021-04" db="EMBL/GenBank/DDBJ databases">
        <title>Microbacterium tenobrionis sp. nov. and Microbacterium allomyrinae sp. nov., isolated from larvae of Tenobrio molitor and Allomyrina dichotoma, respectively.</title>
        <authorList>
            <person name="Lee S.D."/>
        </authorList>
    </citation>
    <scope>NUCLEOTIDE SEQUENCE</scope>
    <source>
        <strain evidence="3">BWT-G7</strain>
    </source>
</reference>
<dbReference type="PANTHER" id="PTHR34385">
    <property type="entry name" value="D-ALANYL-D-ALANINE CARBOXYPEPTIDASE"/>
    <property type="match status" value="1"/>
</dbReference>
<dbReference type="InterPro" id="IPR003709">
    <property type="entry name" value="VanY-like_core_dom"/>
</dbReference>
<comment type="caution">
    <text evidence="3">The sequence shown here is derived from an EMBL/GenBank/DDBJ whole genome shotgun (WGS) entry which is preliminary data.</text>
</comment>
<dbReference type="PANTHER" id="PTHR34385:SF1">
    <property type="entry name" value="PEPTIDOGLYCAN L-ALANYL-D-GLUTAMATE ENDOPEPTIDASE CWLK"/>
    <property type="match status" value="1"/>
</dbReference>
<feature type="domain" description="D-alanyl-D-alanine carboxypeptidase-like core" evidence="2">
    <location>
        <begin position="121"/>
        <end position="247"/>
    </location>
</feature>
<dbReference type="InterPro" id="IPR058193">
    <property type="entry name" value="VanY/YodJ_core_dom"/>
</dbReference>
<protein>
    <submittedName>
        <fullName evidence="3">M15 family metallopeptidase</fullName>
    </submittedName>
</protein>
<evidence type="ECO:0000256" key="1">
    <source>
        <dbReference type="SAM" id="MobiDB-lite"/>
    </source>
</evidence>
<feature type="region of interest" description="Disordered" evidence="1">
    <location>
        <begin position="1"/>
        <end position="22"/>
    </location>
</feature>
<gene>
    <name evidence="3" type="ORF">KEC57_12295</name>
</gene>
<dbReference type="CDD" id="cd14852">
    <property type="entry name" value="LD-carboxypeptidase"/>
    <property type="match status" value="1"/>
</dbReference>
<dbReference type="InterPro" id="IPR052179">
    <property type="entry name" value="DD-CPase-like"/>
</dbReference>
<dbReference type="Proteomes" id="UP001139354">
    <property type="component" value="Unassembled WGS sequence"/>
</dbReference>
<dbReference type="SUPFAM" id="SSF55166">
    <property type="entry name" value="Hedgehog/DD-peptidase"/>
    <property type="match status" value="1"/>
</dbReference>
<proteinExistence type="predicted"/>
<dbReference type="InterPro" id="IPR009045">
    <property type="entry name" value="Zn_M74/Hedgehog-like"/>
</dbReference>
<evidence type="ECO:0000313" key="3">
    <source>
        <dbReference type="EMBL" id="MCC2032959.1"/>
    </source>
</evidence>
<dbReference type="AlphaFoldDB" id="A0A9X1LVQ1"/>
<dbReference type="Pfam" id="PF02557">
    <property type="entry name" value="VanY"/>
    <property type="match status" value="1"/>
</dbReference>
<sequence>MMVPPPDPASATMRLKSEPSTVEQLPVPTLEQTPVVTDLCTVPEFIAALEARDDEAAIVAAGGGEAFRAAVAAGRASCVDLADPARRWAVVNKLRPANPVDYRPTGLIMPDGVRNIEGGALRSDAASALTALVAAARDAGVGEVALESGFRSYQTQQSTYGRHYAERGAQADQVSARPGYSEHQTGLGADVVACSGACGALDDLAATPQGQWIADHSWEQGWIVRYVDGATPVTGYLPEPWHLRYVGPELARAYHDGGWQTLEEFFGLEAAPDYRD</sequence>
<dbReference type="GO" id="GO:0006508">
    <property type="term" value="P:proteolysis"/>
    <property type="evidence" value="ECO:0007669"/>
    <property type="project" value="InterPro"/>
</dbReference>
<keyword evidence="4" id="KW-1185">Reference proteome</keyword>